<dbReference type="InParanoid" id="A0A140LE96"/>
<reference evidence="1 2" key="1">
    <citation type="submission" date="2015-12" db="EMBL/GenBank/DDBJ databases">
        <title>Draft genome sequnece of Fervidicola ferrireducens strain Y170.</title>
        <authorList>
            <person name="Patel B.K."/>
        </authorList>
    </citation>
    <scope>NUCLEOTIDE SEQUENCE [LARGE SCALE GENOMIC DNA]</scope>
    <source>
        <strain evidence="1 2">Y170</strain>
    </source>
</reference>
<proteinExistence type="predicted"/>
<sequence>MINNLVAGFESGNDKVFRWVTAMVLQLGKTKTPAKCQGYGGDLMNYSHSILPQTDSLFKLLNRLESVRQTGPNKWVARCPAHPDRSPSLSIRLNGDRILVYCFAGCPANRIVEAVGMTVGDLFLDSPKNAKKKERPTLQLLAAQILEKALVKELENELLEEIKLIERLLWAHGGWQEIMNNSEHADALAEMAHRLSYLDYLWSEFTRGKTTSELIEATKEALVL</sequence>
<organism evidence="1 2">
    <name type="scientific">Fervidicola ferrireducens</name>
    <dbReference type="NCBI Taxonomy" id="520764"/>
    <lineage>
        <taxon>Bacteria</taxon>
        <taxon>Bacillati</taxon>
        <taxon>Bacillota</taxon>
        <taxon>Clostridia</taxon>
        <taxon>Thermosediminibacterales</taxon>
        <taxon>Thermosediminibacteraceae</taxon>
        <taxon>Fervidicola</taxon>
    </lineage>
</organism>
<dbReference type="GO" id="GO:0006260">
    <property type="term" value="P:DNA replication"/>
    <property type="evidence" value="ECO:0007669"/>
    <property type="project" value="InterPro"/>
</dbReference>
<dbReference type="GO" id="GO:0008270">
    <property type="term" value="F:zinc ion binding"/>
    <property type="evidence" value="ECO:0007669"/>
    <property type="project" value="InterPro"/>
</dbReference>
<dbReference type="OrthoDB" id="9775547at2"/>
<dbReference type="EMBL" id="LOED01000001">
    <property type="protein sequence ID" value="KXG78871.1"/>
    <property type="molecule type" value="Genomic_DNA"/>
</dbReference>
<evidence type="ECO:0000313" key="1">
    <source>
        <dbReference type="EMBL" id="KXG78871.1"/>
    </source>
</evidence>
<dbReference type="GO" id="GO:0003677">
    <property type="term" value="F:DNA binding"/>
    <property type="evidence" value="ECO:0007669"/>
    <property type="project" value="InterPro"/>
</dbReference>
<dbReference type="AlphaFoldDB" id="A0A140LE96"/>
<dbReference type="RefSeq" id="WP_066350956.1">
    <property type="nucleotide sequence ID" value="NZ_LOED01000001.1"/>
</dbReference>
<evidence type="ECO:0008006" key="3">
    <source>
        <dbReference type="Google" id="ProtNLM"/>
    </source>
</evidence>
<protein>
    <recommendedName>
        <fullName evidence="3">Zinc finger CHC2-type domain-containing protein</fullName>
    </recommendedName>
</protein>
<comment type="caution">
    <text evidence="1">The sequence shown here is derived from an EMBL/GenBank/DDBJ whole genome shotgun (WGS) entry which is preliminary data.</text>
</comment>
<evidence type="ECO:0000313" key="2">
    <source>
        <dbReference type="Proteomes" id="UP000070427"/>
    </source>
</evidence>
<dbReference type="Proteomes" id="UP000070427">
    <property type="component" value="Unassembled WGS sequence"/>
</dbReference>
<keyword evidence="2" id="KW-1185">Reference proteome</keyword>
<dbReference type="InterPro" id="IPR036977">
    <property type="entry name" value="DNA_primase_Znf_CHC2"/>
</dbReference>
<dbReference type="STRING" id="520764.AN618_02090"/>
<gene>
    <name evidence="1" type="ORF">AN618_02090</name>
</gene>
<dbReference type="SUPFAM" id="SSF57783">
    <property type="entry name" value="Zinc beta-ribbon"/>
    <property type="match status" value="1"/>
</dbReference>
<name>A0A140LE96_9FIRM</name>
<accession>A0A140LE96</accession>
<dbReference type="Gene3D" id="3.90.580.10">
    <property type="entry name" value="Zinc finger, CHC2-type domain"/>
    <property type="match status" value="1"/>
</dbReference>